<dbReference type="PROSITE" id="PS50977">
    <property type="entry name" value="HTH_TETR_2"/>
    <property type="match status" value="1"/>
</dbReference>
<protein>
    <recommendedName>
        <fullName evidence="3">HTH tetR-type domain-containing protein</fullName>
    </recommendedName>
</protein>
<feature type="domain" description="HTH tetR-type" evidence="3">
    <location>
        <begin position="4"/>
        <end position="64"/>
    </location>
</feature>
<keyword evidence="1 2" id="KW-0238">DNA-binding</keyword>
<dbReference type="SUPFAM" id="SSF46689">
    <property type="entry name" value="Homeodomain-like"/>
    <property type="match status" value="1"/>
</dbReference>
<dbReference type="InterPro" id="IPR036271">
    <property type="entry name" value="Tet_transcr_reg_TetR-rel_C_sf"/>
</dbReference>
<evidence type="ECO:0000256" key="2">
    <source>
        <dbReference type="PROSITE-ProRule" id="PRU00335"/>
    </source>
</evidence>
<organism evidence="4 5">
    <name type="scientific">Gordonia crocea</name>
    <dbReference type="NCBI Taxonomy" id="589162"/>
    <lineage>
        <taxon>Bacteria</taxon>
        <taxon>Bacillati</taxon>
        <taxon>Actinomycetota</taxon>
        <taxon>Actinomycetes</taxon>
        <taxon>Mycobacteriales</taxon>
        <taxon>Gordoniaceae</taxon>
        <taxon>Gordonia</taxon>
    </lineage>
</organism>
<dbReference type="RefSeq" id="WP_161926089.1">
    <property type="nucleotide sequence ID" value="NZ_BJOU01000001.1"/>
</dbReference>
<gene>
    <name evidence="4" type="ORF">nbrc107697_06890</name>
</gene>
<accession>A0A7M3SVH6</accession>
<dbReference type="EMBL" id="BJOU01000001">
    <property type="protein sequence ID" value="GED96650.1"/>
    <property type="molecule type" value="Genomic_DNA"/>
</dbReference>
<dbReference type="PRINTS" id="PR00455">
    <property type="entry name" value="HTHTETR"/>
</dbReference>
<dbReference type="Gene3D" id="1.10.357.10">
    <property type="entry name" value="Tetracycline Repressor, domain 2"/>
    <property type="match status" value="1"/>
</dbReference>
<keyword evidence="5" id="KW-1185">Reference proteome</keyword>
<comment type="caution">
    <text evidence="4">The sequence shown here is derived from an EMBL/GenBank/DDBJ whole genome shotgun (WGS) entry which is preliminary data.</text>
</comment>
<evidence type="ECO:0000256" key="1">
    <source>
        <dbReference type="ARBA" id="ARBA00023125"/>
    </source>
</evidence>
<dbReference type="AlphaFoldDB" id="A0A7M3SVH6"/>
<dbReference type="InterPro" id="IPR001647">
    <property type="entry name" value="HTH_TetR"/>
</dbReference>
<dbReference type="InterPro" id="IPR009057">
    <property type="entry name" value="Homeodomain-like_sf"/>
</dbReference>
<dbReference type="Proteomes" id="UP000444980">
    <property type="component" value="Unassembled WGS sequence"/>
</dbReference>
<reference evidence="5" key="1">
    <citation type="submission" date="2019-06" db="EMBL/GenBank/DDBJ databases">
        <title>Gordonia isolated from sludge of a wastewater treatment plant.</title>
        <authorList>
            <person name="Tamura T."/>
            <person name="Aoyama K."/>
            <person name="Kang Y."/>
            <person name="Saito S."/>
            <person name="Akiyama N."/>
            <person name="Yazawa K."/>
            <person name="Gonoi T."/>
            <person name="Mikami Y."/>
        </authorList>
    </citation>
    <scope>NUCLEOTIDE SEQUENCE [LARGE SCALE GENOMIC DNA]</scope>
    <source>
        <strain evidence="5">NBRC 107697</strain>
    </source>
</reference>
<dbReference type="PANTHER" id="PTHR43479">
    <property type="entry name" value="ACREF/ENVCD OPERON REPRESSOR-RELATED"/>
    <property type="match status" value="1"/>
</dbReference>
<dbReference type="PANTHER" id="PTHR43479:SF11">
    <property type="entry name" value="ACREF_ENVCD OPERON REPRESSOR-RELATED"/>
    <property type="match status" value="1"/>
</dbReference>
<evidence type="ECO:0000313" key="4">
    <source>
        <dbReference type="EMBL" id="GED96650.1"/>
    </source>
</evidence>
<feature type="DNA-binding region" description="H-T-H motif" evidence="2">
    <location>
        <begin position="27"/>
        <end position="46"/>
    </location>
</feature>
<dbReference type="SUPFAM" id="SSF48498">
    <property type="entry name" value="Tetracyclin repressor-like, C-terminal domain"/>
    <property type="match status" value="1"/>
</dbReference>
<name>A0A7M3SVH6_9ACTN</name>
<evidence type="ECO:0000259" key="3">
    <source>
        <dbReference type="PROSITE" id="PS50977"/>
    </source>
</evidence>
<sequence length="206" mass="22326">MARASRRNELLDAALAEWASRGYAAIGVKEITARAEVSHGTFYNYFENRRQMLDVLIQREMADYLEILSASARDIARPVTDDSLHAEITRVSSEILRRALRETDDLAFILLDVAGIDDDALQGQIELFRDAGRRAQTILASAVADGVIDESVSLEFAGQAWISAILGLLAPVVADGRDLGDIDSVARVLADALLHGVPVPVPDDAA</sequence>
<dbReference type="InterPro" id="IPR050624">
    <property type="entry name" value="HTH-type_Tx_Regulator"/>
</dbReference>
<dbReference type="GO" id="GO:0003677">
    <property type="term" value="F:DNA binding"/>
    <property type="evidence" value="ECO:0007669"/>
    <property type="project" value="UniProtKB-UniRule"/>
</dbReference>
<proteinExistence type="predicted"/>
<dbReference type="OrthoDB" id="3190535at2"/>
<evidence type="ECO:0000313" key="5">
    <source>
        <dbReference type="Proteomes" id="UP000444980"/>
    </source>
</evidence>
<dbReference type="Pfam" id="PF00440">
    <property type="entry name" value="TetR_N"/>
    <property type="match status" value="1"/>
</dbReference>